<name>A0A9Q0CKQ7_9POAL</name>
<evidence type="ECO:0000313" key="4">
    <source>
        <dbReference type="EMBL" id="KAJ1695555.1"/>
    </source>
</evidence>
<feature type="region of interest" description="Disordered" evidence="2">
    <location>
        <begin position="774"/>
        <end position="825"/>
    </location>
</feature>
<accession>A0A9Q0CKQ7</accession>
<keyword evidence="5" id="KW-1185">Reference proteome</keyword>
<keyword evidence="1" id="KW-0378">Hydrolase</keyword>
<dbReference type="Pfam" id="PF25597">
    <property type="entry name" value="SH3_retrovirus"/>
    <property type="match status" value="1"/>
</dbReference>
<evidence type="ECO:0000313" key="5">
    <source>
        <dbReference type="Proteomes" id="UP001151287"/>
    </source>
</evidence>
<feature type="compositionally biased region" description="Low complexity" evidence="2">
    <location>
        <begin position="305"/>
        <end position="317"/>
    </location>
</feature>
<dbReference type="OrthoDB" id="1919845at2759"/>
<dbReference type="SUPFAM" id="SSF53098">
    <property type="entry name" value="Ribonuclease H-like"/>
    <property type="match status" value="1"/>
</dbReference>
<dbReference type="Proteomes" id="UP001151287">
    <property type="component" value="Unassembled WGS sequence"/>
</dbReference>
<organism evidence="4 5">
    <name type="scientific">Rhynchospora breviuscula</name>
    <dbReference type="NCBI Taxonomy" id="2022672"/>
    <lineage>
        <taxon>Eukaryota</taxon>
        <taxon>Viridiplantae</taxon>
        <taxon>Streptophyta</taxon>
        <taxon>Embryophyta</taxon>
        <taxon>Tracheophyta</taxon>
        <taxon>Spermatophyta</taxon>
        <taxon>Magnoliopsida</taxon>
        <taxon>Liliopsida</taxon>
        <taxon>Poales</taxon>
        <taxon>Cyperaceae</taxon>
        <taxon>Cyperoideae</taxon>
        <taxon>Rhynchosporeae</taxon>
        <taxon>Rhynchospora</taxon>
    </lineage>
</organism>
<keyword evidence="1" id="KW-0064">Aspartyl protease</keyword>
<sequence length="1378" mass="152476">MDSSTTIHGVSSPSSSSLTSDPSHIVSLTLPVSTKLTSSNYLTWQCQILPIINGYNLTSFIESASPSPTITNADGGIDINPAYLPWHRQDQLLLGWIRSTLSDQIQSQVVSCVTSRELWSSLQQTFAATSRARIIDLKRQIQNTTRGSSSCSDYLAKMRHLADELAFIGAPISSEDLISNIISGLGSDYNPFFASIAAASRHESFSFSDLQGLLLGFESLLKNQSSSSSSSSSSLTEYQPPSAFAIGTAPQSVRTGVSYQYNARPTYQSNFRPRGYQPRGRSPYQYNPVASQSNFSFGNPRSGHRPQNNNSSSFPQQSPQPRPPRPNSSSLPSNTKQFCQICNKFGFHTAKNCWFRYNEDSSWTPPTTAASSSPSPQAYIASASTDTATSSDWILDSGASSHVASDLNNLSAFYNYEGIDSLQIGNGMGLPISHIGTAVLTVSNLKIKLNNVLVVPSFSKNLISISKLLADNPQILIEFSSTSCSFKDLLTRDITHQVTCSSGLFCLTSTSLPQAYSVNKVSAELWHARLVNVFSLFKQQIENQLSTTIQTIRTDGGTEFKPIATKFPQIVHQTSCPYTPQQNGTSERKHRNIIELALAMMSHASIPHMYWDEIFSNAVYLINRLPSSTTSQIPYTSLFNSAPDYSFLRVIGCLCFPHTRHYNSNKLQLRSMPCVLLGYATTQKGYRCLHVDTNRIFTSISVQFDEHTFPFAASSNSSLPLSEEADSNSIMLSGPPLLEMYISRIPQEQPNIPPPIGHVPGPVVSARLSSSQLPLPDHLLNTSTDRPLSPDRSSPTAASITNHSQTPSTPPPPATTSVIPPSTHSMITRTRDHTRKVRQFPDHVAFLTASTVLEPTCFSQANQHPEWRSAMAKEIDALALNQTWTLVPPPTDQRVVGCKWVYKLKRHSDGTIERHKARLVAKGYHQQEGIDYGDTFSPVVRPTTVRLVLSLAISSDWKVHQLDVQNAFLHGDLHERVFMSQPPGFVDQSHPHHVCLLQKSIYGLKQSPRSWFHKLSTALIEFGFTASQYDPSLFFAHNKGHTTIVLVYVDDILITGSNPQFVKSCMTQLQSKFAIKDLGLLHYFLGIAVTTNHNGVHLSQSKYIHQVLQNTNMLNAKPTTTPMATDISLSPGDSDPFSDPHLYRCTVGALQYATVTRPDLSFAVNKLSQFMHNPTINQWSAVKRVLRYLCGTVNFGLQIYNQSDHQLHAYTDSDWAGSHFDRRSTSGYSIFLGRNIISWSAKKQATVSRSSTEAEYRGLAITCTELLWVQFLLQELKFKPNTPPVMWCDNVGATFLASNPMFHSRTKHVEIDFHFVREKVAAKTLLVRYLCSADQIADIMTKPLSTARFEALRHKLNVLQSPLACGGGGVSKSNGVLQ</sequence>
<dbReference type="Gene3D" id="3.30.420.10">
    <property type="entry name" value="Ribonuclease H-like superfamily/Ribonuclease H"/>
    <property type="match status" value="1"/>
</dbReference>
<dbReference type="InterPro" id="IPR036397">
    <property type="entry name" value="RNaseH_sf"/>
</dbReference>
<proteinExistence type="predicted"/>
<dbReference type="SUPFAM" id="SSF56672">
    <property type="entry name" value="DNA/RNA polymerases"/>
    <property type="match status" value="1"/>
</dbReference>
<feature type="compositionally biased region" description="Polar residues" evidence="2">
    <location>
        <begin position="780"/>
        <end position="803"/>
    </location>
</feature>
<gene>
    <name evidence="4" type="ORF">LUZ63_012253</name>
</gene>
<feature type="compositionally biased region" description="Polar residues" evidence="2">
    <location>
        <begin position="284"/>
        <end position="299"/>
    </location>
</feature>
<feature type="region of interest" description="Disordered" evidence="2">
    <location>
        <begin position="1"/>
        <end position="22"/>
    </location>
</feature>
<comment type="caution">
    <text evidence="4">The sequence shown here is derived from an EMBL/GenBank/DDBJ whole genome shotgun (WGS) entry which is preliminary data.</text>
</comment>
<dbReference type="InterPro" id="IPR013103">
    <property type="entry name" value="RVT_2"/>
</dbReference>
<dbReference type="CDD" id="cd09272">
    <property type="entry name" value="RNase_HI_RT_Ty1"/>
    <property type="match status" value="1"/>
</dbReference>
<dbReference type="Pfam" id="PF22936">
    <property type="entry name" value="Pol_BBD"/>
    <property type="match status" value="1"/>
</dbReference>
<dbReference type="PANTHER" id="PTHR11439:SF455">
    <property type="entry name" value="RLK (RECEPTOR-LIKE PROTEIN KINASE) 8, PUTATIVE-RELATED"/>
    <property type="match status" value="1"/>
</dbReference>
<dbReference type="GO" id="GO:0003676">
    <property type="term" value="F:nucleic acid binding"/>
    <property type="evidence" value="ECO:0007669"/>
    <property type="project" value="InterPro"/>
</dbReference>
<dbReference type="PROSITE" id="PS50994">
    <property type="entry name" value="INTEGRASE"/>
    <property type="match status" value="1"/>
</dbReference>
<dbReference type="InterPro" id="IPR057670">
    <property type="entry name" value="SH3_retrovirus"/>
</dbReference>
<dbReference type="InterPro" id="IPR012337">
    <property type="entry name" value="RNaseH-like_sf"/>
</dbReference>
<keyword evidence="1" id="KW-0645">Protease</keyword>
<reference evidence="4" key="1">
    <citation type="journal article" date="2022" name="Cell">
        <title>Repeat-based holocentromeres influence genome architecture and karyotype evolution.</title>
        <authorList>
            <person name="Hofstatter P.G."/>
            <person name="Thangavel G."/>
            <person name="Lux T."/>
            <person name="Neumann P."/>
            <person name="Vondrak T."/>
            <person name="Novak P."/>
            <person name="Zhang M."/>
            <person name="Costa L."/>
            <person name="Castellani M."/>
            <person name="Scott A."/>
            <person name="Toegelov H."/>
            <person name="Fuchs J."/>
            <person name="Mata-Sucre Y."/>
            <person name="Dias Y."/>
            <person name="Vanzela A.L.L."/>
            <person name="Huettel B."/>
            <person name="Almeida C.C.S."/>
            <person name="Simkova H."/>
            <person name="Souza G."/>
            <person name="Pedrosa-Harand A."/>
            <person name="Macas J."/>
            <person name="Mayer K.F.X."/>
            <person name="Houben A."/>
            <person name="Marques A."/>
        </authorList>
    </citation>
    <scope>NUCLEOTIDE SEQUENCE</scope>
    <source>
        <strain evidence="4">RhyBre1mFocal</strain>
    </source>
</reference>
<dbReference type="InterPro" id="IPR054722">
    <property type="entry name" value="PolX-like_BBD"/>
</dbReference>
<dbReference type="GO" id="GO:0004190">
    <property type="term" value="F:aspartic-type endopeptidase activity"/>
    <property type="evidence" value="ECO:0007669"/>
    <property type="project" value="UniProtKB-KW"/>
</dbReference>
<evidence type="ECO:0000256" key="1">
    <source>
        <dbReference type="ARBA" id="ARBA00022750"/>
    </source>
</evidence>
<dbReference type="Pfam" id="PF07727">
    <property type="entry name" value="RVT_2"/>
    <property type="match status" value="1"/>
</dbReference>
<dbReference type="Pfam" id="PF14223">
    <property type="entry name" value="Retrotran_gag_2"/>
    <property type="match status" value="1"/>
</dbReference>
<evidence type="ECO:0000259" key="3">
    <source>
        <dbReference type="PROSITE" id="PS50994"/>
    </source>
</evidence>
<dbReference type="EMBL" id="JAMQYH010000003">
    <property type="protein sequence ID" value="KAJ1695555.1"/>
    <property type="molecule type" value="Genomic_DNA"/>
</dbReference>
<feature type="domain" description="Integrase catalytic" evidence="3">
    <location>
        <begin position="469"/>
        <end position="642"/>
    </location>
</feature>
<feature type="region of interest" description="Disordered" evidence="2">
    <location>
        <begin position="268"/>
        <end position="333"/>
    </location>
</feature>
<dbReference type="PANTHER" id="PTHR11439">
    <property type="entry name" value="GAG-POL-RELATED RETROTRANSPOSON"/>
    <property type="match status" value="1"/>
</dbReference>
<dbReference type="InterPro" id="IPR043502">
    <property type="entry name" value="DNA/RNA_pol_sf"/>
</dbReference>
<dbReference type="InterPro" id="IPR001584">
    <property type="entry name" value="Integrase_cat-core"/>
</dbReference>
<protein>
    <recommendedName>
        <fullName evidence="3">Integrase catalytic domain-containing protein</fullName>
    </recommendedName>
</protein>
<evidence type="ECO:0000256" key="2">
    <source>
        <dbReference type="SAM" id="MobiDB-lite"/>
    </source>
</evidence>
<dbReference type="GO" id="GO:0015074">
    <property type="term" value="P:DNA integration"/>
    <property type="evidence" value="ECO:0007669"/>
    <property type="project" value="InterPro"/>
</dbReference>